<reference evidence="3 4" key="1">
    <citation type="journal article" date="2018" name="Cell">
        <title>The Chara Genome: Secondary Complexity and Implications for Plant Terrestrialization.</title>
        <authorList>
            <person name="Nishiyama T."/>
            <person name="Sakayama H."/>
            <person name="Vries J.D."/>
            <person name="Buschmann H."/>
            <person name="Saint-Marcoux D."/>
            <person name="Ullrich K.K."/>
            <person name="Haas F.B."/>
            <person name="Vanderstraeten L."/>
            <person name="Becker D."/>
            <person name="Lang D."/>
            <person name="Vosolsobe S."/>
            <person name="Rombauts S."/>
            <person name="Wilhelmsson P.K.I."/>
            <person name="Janitza P."/>
            <person name="Kern R."/>
            <person name="Heyl A."/>
            <person name="Rumpler F."/>
            <person name="Villalobos L.I.A.C."/>
            <person name="Clay J.M."/>
            <person name="Skokan R."/>
            <person name="Toyoda A."/>
            <person name="Suzuki Y."/>
            <person name="Kagoshima H."/>
            <person name="Schijlen E."/>
            <person name="Tajeshwar N."/>
            <person name="Catarino B."/>
            <person name="Hetherington A.J."/>
            <person name="Saltykova A."/>
            <person name="Bonnot C."/>
            <person name="Breuninger H."/>
            <person name="Symeonidi A."/>
            <person name="Radhakrishnan G.V."/>
            <person name="Van Nieuwerburgh F."/>
            <person name="Deforce D."/>
            <person name="Chang C."/>
            <person name="Karol K.G."/>
            <person name="Hedrich R."/>
            <person name="Ulvskov P."/>
            <person name="Glockner G."/>
            <person name="Delwiche C.F."/>
            <person name="Petrasek J."/>
            <person name="Van de Peer Y."/>
            <person name="Friml J."/>
            <person name="Beilby M."/>
            <person name="Dolan L."/>
            <person name="Kohara Y."/>
            <person name="Sugano S."/>
            <person name="Fujiyama A."/>
            <person name="Delaux P.-M."/>
            <person name="Quint M."/>
            <person name="TheiBen G."/>
            <person name="Hagemann M."/>
            <person name="Harholt J."/>
            <person name="Dunand C."/>
            <person name="Zachgo S."/>
            <person name="Langdale J."/>
            <person name="Maumus F."/>
            <person name="Straeten D.V.D."/>
            <person name="Gould S.B."/>
            <person name="Rensing S.A."/>
        </authorList>
    </citation>
    <scope>NUCLEOTIDE SEQUENCE [LARGE SCALE GENOMIC DNA]</scope>
    <source>
        <strain evidence="3 4">S276</strain>
    </source>
</reference>
<feature type="non-terminal residue" evidence="3">
    <location>
        <position position="1"/>
    </location>
</feature>
<keyword evidence="4" id="KW-1185">Reference proteome</keyword>
<protein>
    <recommendedName>
        <fullName evidence="2">Myb-like domain-containing protein</fullName>
    </recommendedName>
</protein>
<dbReference type="PROSITE" id="PS50090">
    <property type="entry name" value="MYB_LIKE"/>
    <property type="match status" value="1"/>
</dbReference>
<evidence type="ECO:0000259" key="2">
    <source>
        <dbReference type="PROSITE" id="PS50090"/>
    </source>
</evidence>
<feature type="compositionally biased region" description="Acidic residues" evidence="1">
    <location>
        <begin position="163"/>
        <end position="194"/>
    </location>
</feature>
<dbReference type="Gene3D" id="1.10.10.60">
    <property type="entry name" value="Homeodomain-like"/>
    <property type="match status" value="1"/>
</dbReference>
<accession>A0A388KZC4</accession>
<feature type="region of interest" description="Disordered" evidence="1">
    <location>
        <begin position="103"/>
        <end position="142"/>
    </location>
</feature>
<dbReference type="Pfam" id="PF13837">
    <property type="entry name" value="Myb_DNA-bind_4"/>
    <property type="match status" value="1"/>
</dbReference>
<evidence type="ECO:0000256" key="1">
    <source>
        <dbReference type="SAM" id="MobiDB-lite"/>
    </source>
</evidence>
<feature type="compositionally biased region" description="Basic residues" evidence="1">
    <location>
        <begin position="204"/>
        <end position="216"/>
    </location>
</feature>
<evidence type="ECO:0000313" key="4">
    <source>
        <dbReference type="Proteomes" id="UP000265515"/>
    </source>
</evidence>
<dbReference type="AlphaFoldDB" id="A0A388KZC4"/>
<sequence length="648" mass="70405">PLPYDEVWVQPPSTLPLAWGSTQTSYETAPRSDHRGTGMGPMSSLLADPKGGRSDPIRLHLSPSCTMDASRTVLVDHSTRSQGGVSVTMEDAREDGAVTQRPLMSSSACRVSHAVSPSPFDPGRSPLTHNGPAGTLTRASVAESPQVIERIIARYSRMRTDVQADDGGAEGAEAEEVVEGECTDDEDESEEDDDVLLKEVTPKTTKKKTTKSRGKSKARDGGGDGDGAVGGGRNSKNWDSDDSLLLVCCKRDLDDHMASQGSNFARMKTKTQKWNEIARRMAQQGLTDKDGESCMKRWENIFGWYRKIWDREKDSGLYDAIHATTPNNQAIHPPNLCDTSGLPPLQADESEQSQARGATIGGETSAGDNMERESADGYGSRSSGGTAAGKRKNARQLAFDSVTDVMKTHSTVVADFVDRASKRQCDVLQRQCDIMEREARTQEKQCDMLDVVRAARGGWDGFVKCGVRDSVEERALTSLGGLEDRGGGGGGGLFGGGFADCEMEVEVALRGRVLSRCIIFYETRHHRGKDYGKDFGFEDGVTRQGVRHYEVDADGDTCLHIIVGYRYGRELLKQVVVFARKVGTAIPDRWVGGSDVLADIIDLLVSNVAMGCAGRLDELATYIVHAEPPFADRSYLHGEVQIVLADIC</sequence>
<feature type="region of interest" description="Disordered" evidence="1">
    <location>
        <begin position="12"/>
        <end position="54"/>
    </location>
</feature>
<name>A0A388KZC4_CHABU</name>
<dbReference type="Gramene" id="GBG75303">
    <property type="protein sequence ID" value="GBG75303"/>
    <property type="gene ID" value="CBR_g19935"/>
</dbReference>
<dbReference type="InterPro" id="IPR044822">
    <property type="entry name" value="Myb_DNA-bind_4"/>
</dbReference>
<proteinExistence type="predicted"/>
<gene>
    <name evidence="3" type="ORF">CBR_g19935</name>
</gene>
<feature type="region of interest" description="Disordered" evidence="1">
    <location>
        <begin position="162"/>
        <end position="236"/>
    </location>
</feature>
<dbReference type="Proteomes" id="UP000265515">
    <property type="component" value="Unassembled WGS sequence"/>
</dbReference>
<dbReference type="EMBL" id="BFEA01000221">
    <property type="protein sequence ID" value="GBG75303.1"/>
    <property type="molecule type" value="Genomic_DNA"/>
</dbReference>
<feature type="region of interest" description="Disordered" evidence="1">
    <location>
        <begin position="326"/>
        <end position="393"/>
    </location>
</feature>
<evidence type="ECO:0000313" key="3">
    <source>
        <dbReference type="EMBL" id="GBG75303.1"/>
    </source>
</evidence>
<organism evidence="3 4">
    <name type="scientific">Chara braunii</name>
    <name type="common">Braun's stonewort</name>
    <dbReference type="NCBI Taxonomy" id="69332"/>
    <lineage>
        <taxon>Eukaryota</taxon>
        <taxon>Viridiplantae</taxon>
        <taxon>Streptophyta</taxon>
        <taxon>Charophyceae</taxon>
        <taxon>Charales</taxon>
        <taxon>Characeae</taxon>
        <taxon>Chara</taxon>
    </lineage>
</organism>
<feature type="compositionally biased region" description="Gly residues" evidence="1">
    <location>
        <begin position="224"/>
        <end position="233"/>
    </location>
</feature>
<dbReference type="InterPro" id="IPR001005">
    <property type="entry name" value="SANT/Myb"/>
</dbReference>
<feature type="domain" description="Myb-like" evidence="2">
    <location>
        <begin position="230"/>
        <end position="302"/>
    </location>
</feature>
<comment type="caution">
    <text evidence="3">The sequence shown here is derived from an EMBL/GenBank/DDBJ whole genome shotgun (WGS) entry which is preliminary data.</text>
</comment>